<evidence type="ECO:0000256" key="7">
    <source>
        <dbReference type="ARBA" id="ARBA00023125"/>
    </source>
</evidence>
<dbReference type="GO" id="GO:0043565">
    <property type="term" value="F:sequence-specific DNA binding"/>
    <property type="evidence" value="ECO:0007669"/>
    <property type="project" value="InterPro"/>
</dbReference>
<evidence type="ECO:0000313" key="14">
    <source>
        <dbReference type="Proteomes" id="UP000683246"/>
    </source>
</evidence>
<dbReference type="SMART" id="SM00448">
    <property type="entry name" value="REC"/>
    <property type="match status" value="1"/>
</dbReference>
<comment type="function">
    <text evidence="9">May play the central regulatory role in sporulation. It may be an element of the effector pathway responsible for the activation of sporulation genes in response to nutritional stress. Spo0A may act in concert with spo0H (a sigma factor) to control the expression of some genes that are critical to the sporulation process.</text>
</comment>
<dbReference type="GO" id="GO:0000160">
    <property type="term" value="P:phosphorelay signal transduction system"/>
    <property type="evidence" value="ECO:0007669"/>
    <property type="project" value="UniProtKB-KW"/>
</dbReference>
<evidence type="ECO:0000256" key="10">
    <source>
        <dbReference type="PROSITE-ProRule" id="PRU00169"/>
    </source>
</evidence>
<keyword evidence="14" id="KW-1185">Reference proteome</keyword>
<feature type="domain" description="Response regulatory" evidence="12">
    <location>
        <begin position="3"/>
        <end position="121"/>
    </location>
</feature>
<dbReference type="RefSeq" id="WP_212698245.1">
    <property type="nucleotide sequence ID" value="NZ_CP058649.1"/>
</dbReference>
<evidence type="ECO:0000256" key="1">
    <source>
        <dbReference type="ARBA" id="ARBA00004496"/>
    </source>
</evidence>
<dbReference type="SUPFAM" id="SSF46689">
    <property type="entry name" value="Homeodomain-like"/>
    <property type="match status" value="1"/>
</dbReference>
<dbReference type="Proteomes" id="UP000683246">
    <property type="component" value="Chromosome"/>
</dbReference>
<reference evidence="13" key="1">
    <citation type="submission" date="2020-07" db="EMBL/GenBank/DDBJ databases">
        <title>Vallitalea pronyensis genome.</title>
        <authorList>
            <person name="Postec A."/>
        </authorList>
    </citation>
    <scope>NUCLEOTIDE SEQUENCE</scope>
    <source>
        <strain evidence="13">FatNI3</strain>
    </source>
</reference>
<dbReference type="Gene3D" id="3.40.50.2300">
    <property type="match status" value="1"/>
</dbReference>
<name>A0A8J8SGM3_9FIRM</name>
<dbReference type="SMART" id="SM00342">
    <property type="entry name" value="HTH_ARAC"/>
    <property type="match status" value="1"/>
</dbReference>
<dbReference type="InterPro" id="IPR020449">
    <property type="entry name" value="Tscrpt_reg_AraC-type_HTH"/>
</dbReference>
<keyword evidence="6" id="KW-0805">Transcription regulation</keyword>
<evidence type="ECO:0000256" key="4">
    <source>
        <dbReference type="ARBA" id="ARBA00022553"/>
    </source>
</evidence>
<evidence type="ECO:0000256" key="8">
    <source>
        <dbReference type="ARBA" id="ARBA00023163"/>
    </source>
</evidence>
<dbReference type="Pfam" id="PF00072">
    <property type="entry name" value="Response_reg"/>
    <property type="match status" value="1"/>
</dbReference>
<dbReference type="InterPro" id="IPR001789">
    <property type="entry name" value="Sig_transdc_resp-reg_receiver"/>
</dbReference>
<dbReference type="CDD" id="cd17536">
    <property type="entry name" value="REC_YesN-like"/>
    <property type="match status" value="1"/>
</dbReference>
<evidence type="ECO:0000256" key="3">
    <source>
        <dbReference type="ARBA" id="ARBA00022490"/>
    </source>
</evidence>
<dbReference type="PANTHER" id="PTHR42713:SF3">
    <property type="entry name" value="TRANSCRIPTIONAL REGULATORY PROTEIN HPTR"/>
    <property type="match status" value="1"/>
</dbReference>
<dbReference type="Gene3D" id="1.10.10.60">
    <property type="entry name" value="Homeodomain-like"/>
    <property type="match status" value="2"/>
</dbReference>
<accession>A0A8J8SGM3</accession>
<dbReference type="GO" id="GO:0005737">
    <property type="term" value="C:cytoplasm"/>
    <property type="evidence" value="ECO:0007669"/>
    <property type="project" value="UniProtKB-SubCell"/>
</dbReference>
<evidence type="ECO:0000256" key="6">
    <source>
        <dbReference type="ARBA" id="ARBA00023015"/>
    </source>
</evidence>
<dbReference type="InterPro" id="IPR051552">
    <property type="entry name" value="HptR"/>
</dbReference>
<dbReference type="PROSITE" id="PS50110">
    <property type="entry name" value="RESPONSE_REGULATORY"/>
    <property type="match status" value="1"/>
</dbReference>
<dbReference type="PROSITE" id="PS01124">
    <property type="entry name" value="HTH_ARAC_FAMILY_2"/>
    <property type="match status" value="1"/>
</dbReference>
<feature type="modified residue" description="4-aspartylphosphate" evidence="10">
    <location>
        <position position="55"/>
    </location>
</feature>
<evidence type="ECO:0000259" key="12">
    <source>
        <dbReference type="PROSITE" id="PS50110"/>
    </source>
</evidence>
<dbReference type="PRINTS" id="PR00032">
    <property type="entry name" value="HTHARAC"/>
</dbReference>
<evidence type="ECO:0000256" key="9">
    <source>
        <dbReference type="ARBA" id="ARBA00024867"/>
    </source>
</evidence>
<dbReference type="Pfam" id="PF12833">
    <property type="entry name" value="HTH_18"/>
    <property type="match status" value="1"/>
</dbReference>
<organism evidence="13 14">
    <name type="scientific">Vallitalea pronyensis</name>
    <dbReference type="NCBI Taxonomy" id="1348613"/>
    <lineage>
        <taxon>Bacteria</taxon>
        <taxon>Bacillati</taxon>
        <taxon>Bacillota</taxon>
        <taxon>Clostridia</taxon>
        <taxon>Lachnospirales</taxon>
        <taxon>Vallitaleaceae</taxon>
        <taxon>Vallitalea</taxon>
    </lineage>
</organism>
<keyword evidence="8" id="KW-0804">Transcription</keyword>
<evidence type="ECO:0000256" key="2">
    <source>
        <dbReference type="ARBA" id="ARBA00018672"/>
    </source>
</evidence>
<evidence type="ECO:0000259" key="11">
    <source>
        <dbReference type="PROSITE" id="PS01124"/>
    </source>
</evidence>
<dbReference type="KEGG" id="vpy:HZI73_10820"/>
<protein>
    <recommendedName>
        <fullName evidence="2">Stage 0 sporulation protein A homolog</fullName>
    </recommendedName>
</protein>
<dbReference type="PANTHER" id="PTHR42713">
    <property type="entry name" value="HISTIDINE KINASE-RELATED"/>
    <property type="match status" value="1"/>
</dbReference>
<dbReference type="EMBL" id="CP058649">
    <property type="protein sequence ID" value="QUI22751.1"/>
    <property type="molecule type" value="Genomic_DNA"/>
</dbReference>
<feature type="domain" description="HTH araC/xylS-type" evidence="11">
    <location>
        <begin position="425"/>
        <end position="523"/>
    </location>
</feature>
<evidence type="ECO:0000313" key="13">
    <source>
        <dbReference type="EMBL" id="QUI22751.1"/>
    </source>
</evidence>
<dbReference type="InterPro" id="IPR009057">
    <property type="entry name" value="Homeodomain-like_sf"/>
</dbReference>
<evidence type="ECO:0000256" key="5">
    <source>
        <dbReference type="ARBA" id="ARBA00023012"/>
    </source>
</evidence>
<keyword evidence="7" id="KW-0238">DNA-binding</keyword>
<keyword evidence="3" id="KW-0963">Cytoplasm</keyword>
<sequence length="523" mass="61664">MYRVILVDDESIVLEGLQRIIDWKSLGYQIIATADDGSTCLKLLETITPDLIITDIKMRKMDGIELIENIRNMNIDQPKVIFLTGYNEFSYAKEALRYRARNYILKPIVEDELVQSLVQVKKELDKEKSMSSVIDDYRKIHIQSQITGLLEQNTADESLEYLFNNTHLDRYDFYRCGIVRIRPAKTNEISLDKVRRTVEERCNEAIDSYGLSDRIEGYLFRIKEHSIGMLLAYHSDYEIHEYIERLSERLKNMLPISTAHHITVSYGKKVKQMVDFHLSYETAIQASKFMIYYDSRTQITYSDIKQYTINKIDYNKLIPVDKLIKAVITNEYDAIYSFFSLNFMVFKKDRVSIDDIIIFINKIFMDCTKELKVYCPDENYSQNDLFYSIKERMPSLSILMKEVLDFALWVSDTIKESGKKSTNKDDIVDYINAYFRENITLKMIAEKFYVNPVYLGQVLQKKLKIGFKKYLENLRMEESKKLLKTTDKPIYEIAFEVGYNDPEYFSRVFYKAYGVTPSQYKQQ</sequence>
<keyword evidence="5" id="KW-0902">Two-component regulatory system</keyword>
<dbReference type="GO" id="GO:0003700">
    <property type="term" value="F:DNA-binding transcription factor activity"/>
    <property type="evidence" value="ECO:0007669"/>
    <property type="project" value="InterPro"/>
</dbReference>
<gene>
    <name evidence="13" type="ORF">HZI73_10820</name>
</gene>
<comment type="subcellular location">
    <subcellularLocation>
        <location evidence="1">Cytoplasm</location>
    </subcellularLocation>
</comment>
<dbReference type="SUPFAM" id="SSF52172">
    <property type="entry name" value="CheY-like"/>
    <property type="match status" value="1"/>
</dbReference>
<dbReference type="InterPro" id="IPR011006">
    <property type="entry name" value="CheY-like_superfamily"/>
</dbReference>
<keyword evidence="4 10" id="KW-0597">Phosphoprotein</keyword>
<dbReference type="InterPro" id="IPR018060">
    <property type="entry name" value="HTH_AraC"/>
</dbReference>
<dbReference type="AlphaFoldDB" id="A0A8J8SGM3"/>
<proteinExistence type="predicted"/>